<feature type="transmembrane region" description="Helical" evidence="1">
    <location>
        <begin position="7"/>
        <end position="31"/>
    </location>
</feature>
<dbReference type="AlphaFoldDB" id="A0A0W0X1S2"/>
<protein>
    <submittedName>
        <fullName evidence="2">Uncharacterized protein</fullName>
    </submittedName>
</protein>
<gene>
    <name evidence="2" type="ORF">Lnau_0559</name>
</gene>
<reference evidence="2 3" key="1">
    <citation type="submission" date="2015-11" db="EMBL/GenBank/DDBJ databases">
        <title>Genomic analysis of 38 Legionella species identifies large and diverse effector repertoires.</title>
        <authorList>
            <person name="Burstein D."/>
            <person name="Amaro F."/>
            <person name="Zusman T."/>
            <person name="Lifshitz Z."/>
            <person name="Cohen O."/>
            <person name="Gilbert J.A."/>
            <person name="Pupko T."/>
            <person name="Shuman H.A."/>
            <person name="Segal G."/>
        </authorList>
    </citation>
    <scope>NUCLEOTIDE SEQUENCE [LARGE SCALE GENOMIC DNA]</scope>
    <source>
        <strain evidence="2 3">ATCC 49506</strain>
    </source>
</reference>
<dbReference type="Proteomes" id="UP000054725">
    <property type="component" value="Unassembled WGS sequence"/>
</dbReference>
<evidence type="ECO:0000313" key="3">
    <source>
        <dbReference type="Proteomes" id="UP000054725"/>
    </source>
</evidence>
<comment type="caution">
    <text evidence="2">The sequence shown here is derived from an EMBL/GenBank/DDBJ whole genome shotgun (WGS) entry which is preliminary data.</text>
</comment>
<proteinExistence type="predicted"/>
<dbReference type="EMBL" id="LNYO01000008">
    <property type="protein sequence ID" value="KTD38490.1"/>
    <property type="molecule type" value="Genomic_DNA"/>
</dbReference>
<feature type="non-terminal residue" evidence="2">
    <location>
        <position position="56"/>
    </location>
</feature>
<evidence type="ECO:0000256" key="1">
    <source>
        <dbReference type="SAM" id="Phobius"/>
    </source>
</evidence>
<name>A0A0W0X1S2_9GAMM</name>
<dbReference type="PATRIC" id="fig|45070.6.peg.591"/>
<accession>A0A0W0X1S2</accession>
<keyword evidence="1" id="KW-1133">Transmembrane helix</keyword>
<keyword evidence="1" id="KW-0472">Membrane</keyword>
<keyword evidence="1" id="KW-0812">Transmembrane</keyword>
<keyword evidence="3" id="KW-1185">Reference proteome</keyword>
<sequence length="56" mass="6228">MKPMTPIIFSSLFVIFLFFIFSTVSIIPAGYVGVPVLFGRVHTGILDPGIHFKNPF</sequence>
<organism evidence="2 3">
    <name type="scientific">Legionella nautarum</name>
    <dbReference type="NCBI Taxonomy" id="45070"/>
    <lineage>
        <taxon>Bacteria</taxon>
        <taxon>Pseudomonadati</taxon>
        <taxon>Pseudomonadota</taxon>
        <taxon>Gammaproteobacteria</taxon>
        <taxon>Legionellales</taxon>
        <taxon>Legionellaceae</taxon>
        <taxon>Legionella</taxon>
    </lineage>
</organism>
<evidence type="ECO:0000313" key="2">
    <source>
        <dbReference type="EMBL" id="KTD38490.1"/>
    </source>
</evidence>